<evidence type="ECO:0000313" key="1">
    <source>
        <dbReference type="EMBL" id="PZX10315.1"/>
    </source>
</evidence>
<keyword evidence="2" id="KW-1185">Reference proteome</keyword>
<organism evidence="1 2">
    <name type="scientific">Palleronia aestuarii</name>
    <dbReference type="NCBI Taxonomy" id="568105"/>
    <lineage>
        <taxon>Bacteria</taxon>
        <taxon>Pseudomonadati</taxon>
        <taxon>Pseudomonadota</taxon>
        <taxon>Alphaproteobacteria</taxon>
        <taxon>Rhodobacterales</taxon>
        <taxon>Roseobacteraceae</taxon>
        <taxon>Palleronia</taxon>
    </lineage>
</organism>
<name>A0A2W7MQ32_9RHOB</name>
<dbReference type="Proteomes" id="UP000248916">
    <property type="component" value="Unassembled WGS sequence"/>
</dbReference>
<comment type="caution">
    <text evidence="1">The sequence shown here is derived from an EMBL/GenBank/DDBJ whole genome shotgun (WGS) entry which is preliminary data.</text>
</comment>
<gene>
    <name evidence="1" type="ORF">LX81_04268</name>
</gene>
<dbReference type="AlphaFoldDB" id="A0A2W7MQ32"/>
<proteinExistence type="predicted"/>
<sequence>MSVSFRNGRLNAVLEDAIEVLPADALVLAIEAWAHRLQRRLAYRTLDEYELAIVEPLLAVLEPKRRLSLLRDLIGVPDTGARIVTMKWLVTYWDDLGPEEQALLSGALAEDRSDKCWLAATVLTSGSPPELLVEQLTGAAKLLNGTAEEIDSALGAELFAACIRMYRGDPQPLWWYATHHSENPAWPRIVSAIARNPDHPLFGECFVEIASFGKKGELLELVDALPEAALMQAFELLLQYKLGCNGFWRDKSWTRLLERAESAGLLDAMFEGIDAVSDGILENLTDVRNWLGEGRFAKRLLSFYPRDYNVLVNLRLFERAANSLLDSKASDRSVDPDGLAAVMRIFIGDKVEQLEAKPCRLCGTWDALTQALRRQGGDAALEARIYAGREAALERHNLLRDSHSDVSTDIPLDGWVFQIAEPSQV</sequence>
<protein>
    <submittedName>
        <fullName evidence="1">Uncharacterized protein</fullName>
    </submittedName>
</protein>
<accession>A0A2W7MQ32</accession>
<evidence type="ECO:0000313" key="2">
    <source>
        <dbReference type="Proteomes" id="UP000248916"/>
    </source>
</evidence>
<dbReference type="EMBL" id="QKZL01000049">
    <property type="protein sequence ID" value="PZX10315.1"/>
    <property type="molecule type" value="Genomic_DNA"/>
</dbReference>
<reference evidence="1 2" key="1">
    <citation type="submission" date="2018-06" db="EMBL/GenBank/DDBJ databases">
        <title>Genomic Encyclopedia of Archaeal and Bacterial Type Strains, Phase II (KMG-II): from individual species to whole genera.</title>
        <authorList>
            <person name="Goeker M."/>
        </authorList>
    </citation>
    <scope>NUCLEOTIDE SEQUENCE [LARGE SCALE GENOMIC DNA]</scope>
    <source>
        <strain evidence="1 2">DSM 22009</strain>
    </source>
</reference>